<sequence>MMAAPSPTEGWIFWKIPYKKSFSLALFWQKTLDAVADCSKHCFEVADRTCKASLNFVRLLDSKKFLH</sequence>
<accession>A0ABS5AZY7</accession>
<organism evidence="1 2">
    <name type="scientific">Streptococcus panodentis</name>
    <dbReference type="NCBI Taxonomy" id="1581472"/>
    <lineage>
        <taxon>Bacteria</taxon>
        <taxon>Bacillati</taxon>
        <taxon>Bacillota</taxon>
        <taxon>Bacilli</taxon>
        <taxon>Lactobacillales</taxon>
        <taxon>Streptococcaceae</taxon>
        <taxon>Streptococcus</taxon>
    </lineage>
</organism>
<gene>
    <name evidence="1" type="ORF">DHL47_12625</name>
</gene>
<evidence type="ECO:0000313" key="1">
    <source>
        <dbReference type="EMBL" id="MBP2622147.1"/>
    </source>
</evidence>
<keyword evidence="2" id="KW-1185">Reference proteome</keyword>
<protein>
    <submittedName>
        <fullName evidence="1">Uncharacterized protein</fullName>
    </submittedName>
</protein>
<comment type="caution">
    <text evidence="1">The sequence shown here is derived from an EMBL/GenBank/DDBJ whole genome shotgun (WGS) entry which is preliminary data.</text>
</comment>
<dbReference type="EMBL" id="QFAY01000035">
    <property type="protein sequence ID" value="MBP2622147.1"/>
    <property type="molecule type" value="Genomic_DNA"/>
</dbReference>
<dbReference type="Proteomes" id="UP001519349">
    <property type="component" value="Unassembled WGS sequence"/>
</dbReference>
<reference evidence="1 2" key="1">
    <citation type="submission" date="2018-05" db="EMBL/GenBank/DDBJ databases">
        <title>Draft genome sequence of Streptococcus panodentis CCUG 70867T.</title>
        <authorList>
            <person name="Salva-Serra F."/>
            <person name="Mendez V."/>
            <person name="Jaen-Luchoro D."/>
            <person name="Gonzales-Siles L."/>
            <person name="Karlsson R."/>
            <person name="Engstrom-Jakobsson H."/>
            <person name="Busquets A."/>
            <person name="Gomila M."/>
            <person name="Pineiro-Iglesias B."/>
            <person name="Bennasar-Figueras A."/>
            <person name="Seeger M."/>
            <person name="Moore E."/>
        </authorList>
    </citation>
    <scope>NUCLEOTIDE SEQUENCE [LARGE SCALE GENOMIC DNA]</scope>
    <source>
        <strain evidence="1 2">CCUG 70867</strain>
    </source>
</reference>
<proteinExistence type="predicted"/>
<name>A0ABS5AZY7_9STRE</name>
<evidence type="ECO:0000313" key="2">
    <source>
        <dbReference type="Proteomes" id="UP001519349"/>
    </source>
</evidence>